<protein>
    <recommendedName>
        <fullName evidence="4">Pilin</fullName>
    </recommendedName>
</protein>
<feature type="transmembrane region" description="Helical" evidence="2">
    <location>
        <begin position="7"/>
        <end position="29"/>
    </location>
</feature>
<keyword evidence="1" id="KW-0488">Methylation</keyword>
<dbReference type="GO" id="GO:0015627">
    <property type="term" value="C:type II protein secretion system complex"/>
    <property type="evidence" value="ECO:0007669"/>
    <property type="project" value="InterPro"/>
</dbReference>
<organism evidence="3">
    <name type="scientific">uncultured Candidatus Melainabacteria bacterium</name>
    <dbReference type="NCBI Taxonomy" id="2682970"/>
    <lineage>
        <taxon>Bacteria</taxon>
        <taxon>Bacillati</taxon>
        <taxon>Candidatus Melainabacteria</taxon>
        <taxon>environmental samples</taxon>
    </lineage>
</organism>
<dbReference type="InterPro" id="IPR045584">
    <property type="entry name" value="Pilin-like"/>
</dbReference>
<keyword evidence="2" id="KW-1133">Transmembrane helix</keyword>
<name>A0A650EK83_9BACT</name>
<evidence type="ECO:0000256" key="1">
    <source>
        <dbReference type="ARBA" id="ARBA00022481"/>
    </source>
</evidence>
<keyword evidence="2" id="KW-0812">Transmembrane</keyword>
<dbReference type="InterPro" id="IPR000983">
    <property type="entry name" value="Bac_GSPG_pilin"/>
</dbReference>
<dbReference type="PRINTS" id="PR00813">
    <property type="entry name" value="BCTERIALGSPG"/>
</dbReference>
<dbReference type="GO" id="GO:0015628">
    <property type="term" value="P:protein secretion by the type II secretion system"/>
    <property type="evidence" value="ECO:0007669"/>
    <property type="project" value="InterPro"/>
</dbReference>
<gene>
    <name evidence="3" type="ORF">Melaina855_2390</name>
</gene>
<evidence type="ECO:0000256" key="2">
    <source>
        <dbReference type="SAM" id="Phobius"/>
    </source>
</evidence>
<dbReference type="Gene3D" id="3.30.700.10">
    <property type="entry name" value="Glycoprotein, Type 4 Pilin"/>
    <property type="match status" value="1"/>
</dbReference>
<reference evidence="3" key="1">
    <citation type="journal article" date="2020" name="J. ISSAAS">
        <title>Lactobacilli and other gastrointestinal microbiota of Peromyscus leucopus, reservoir host for agents of Lyme disease and other zoonoses in North America.</title>
        <authorList>
            <person name="Milovic A."/>
            <person name="Bassam K."/>
            <person name="Shao H."/>
            <person name="Chatzistamou I."/>
            <person name="Tufts D.M."/>
            <person name="Diuk-Wasser M."/>
            <person name="Barbour A.G."/>
        </authorList>
    </citation>
    <scope>NUCLEOTIDE SEQUENCE</scope>
    <source>
        <strain evidence="3">LL20</strain>
    </source>
</reference>
<evidence type="ECO:0000313" key="3">
    <source>
        <dbReference type="EMBL" id="QGT49852.1"/>
    </source>
</evidence>
<keyword evidence="2" id="KW-0472">Membrane</keyword>
<proteinExistence type="predicted"/>
<sequence>MKKALTIGELLITMAIIGVIATLVLPGFLKDYHNKLYITNLKKTIEVFTNAIHQANIDNNVSYFNQTPYVNDLDTFADKYLKKANAPETNPFANKYTNLNGDDVTFLEDAKYYQLAGGEAIGIKCLNSDTCDVIIDINSKEGPNISGRDFFKLIFLPQNNSLFDPAPGYVCKTNKDGLGCYDQLILDNWEMKY</sequence>
<dbReference type="AlphaFoldDB" id="A0A650EK83"/>
<dbReference type="SUPFAM" id="SSF54523">
    <property type="entry name" value="Pili subunits"/>
    <property type="match status" value="1"/>
</dbReference>
<dbReference type="EMBL" id="MN577570">
    <property type="protein sequence ID" value="QGT49852.1"/>
    <property type="molecule type" value="Genomic_DNA"/>
</dbReference>
<accession>A0A650EK83</accession>
<evidence type="ECO:0008006" key="4">
    <source>
        <dbReference type="Google" id="ProtNLM"/>
    </source>
</evidence>